<dbReference type="AlphaFoldDB" id="A0A199NVG5"/>
<dbReference type="EMBL" id="CP065738">
    <property type="protein sequence ID" value="QPT53003.1"/>
    <property type="molecule type" value="Genomic_DNA"/>
</dbReference>
<dbReference type="Pfam" id="PF13524">
    <property type="entry name" value="Glyco_trans_1_2"/>
    <property type="match status" value="1"/>
</dbReference>
<dbReference type="GO" id="GO:0016740">
    <property type="term" value="F:transferase activity"/>
    <property type="evidence" value="ECO:0007669"/>
    <property type="project" value="UniProtKB-KW"/>
</dbReference>
<reference evidence="2" key="1">
    <citation type="submission" date="2016-04" db="EMBL/GenBank/DDBJ databases">
        <authorList>
            <person name="Evans L.H."/>
            <person name="Alamgir A."/>
            <person name="Owens N."/>
            <person name="Weber N.D."/>
            <person name="Virtaneva K."/>
            <person name="Barbian K."/>
            <person name="Babar A."/>
            <person name="Rosenke K."/>
        </authorList>
    </citation>
    <scope>NUCLEOTIDE SEQUENCE [LARGE SCALE GENOMIC DNA]</scope>
    <source>
        <strain evidence="2">RUTW2-3</strain>
    </source>
</reference>
<dbReference type="SUPFAM" id="SSF53756">
    <property type="entry name" value="UDP-Glycosyltransferase/glycogen phosphorylase"/>
    <property type="match status" value="1"/>
</dbReference>
<evidence type="ECO:0000259" key="1">
    <source>
        <dbReference type="Pfam" id="PF13524"/>
    </source>
</evidence>
<dbReference type="Proteomes" id="UP000594975">
    <property type="component" value="Chromosome"/>
</dbReference>
<sequence>MGPDRPQRTRGEPVSEPRGQRLLIISPAFHGYCHSIARGFRALGYETAVHRYDAFDTVGAKLRNKLRYELPERFGADSRERAEADLTRRAVEVLREHRPDRLLVIKADALGQAFWEEVRAQGVPHLLWLYDDLSRHRYDFDFLRQLPGVISYARSEADMLAEAGVPAAYVPNGFDPELAPPQTRTQEEIVFVGSRYPNRVQLLEHLSGHGVPVRAYGRGWSHHPVDQLRTWEWARPDLPSERDIPLAQAYAVQARAAAALNVHGLQEGLAMRTFEVPGMNGIQLIDRPDVEEFYDPGTEVLIYRSPEQLLELSRRVLADRPWSERIRAAGRARTLAQHTFAHRAREVQKLWD</sequence>
<evidence type="ECO:0000313" key="3">
    <source>
        <dbReference type="EMBL" id="QPT53003.1"/>
    </source>
</evidence>
<reference evidence="4" key="2">
    <citation type="submission" date="2016-04" db="EMBL/GenBank/DDBJ databases">
        <authorList>
            <person name="Waterworth S."/>
            <person name="Matcher G."/>
        </authorList>
    </citation>
    <scope>NUCLEOTIDE SEQUENCE [LARGE SCALE GENOMIC DNA]</scope>
    <source>
        <strain evidence="4">RuSp02-3</strain>
    </source>
</reference>
<organism evidence="2 4">
    <name type="scientific">Rothia kristinae</name>
    <dbReference type="NCBI Taxonomy" id="37923"/>
    <lineage>
        <taxon>Bacteria</taxon>
        <taxon>Bacillati</taxon>
        <taxon>Actinomycetota</taxon>
        <taxon>Actinomycetes</taxon>
        <taxon>Micrococcales</taxon>
        <taxon>Micrococcaceae</taxon>
        <taxon>Rothia</taxon>
    </lineage>
</organism>
<name>A0A199NVG5_9MICC</name>
<evidence type="ECO:0000313" key="2">
    <source>
        <dbReference type="EMBL" id="OAX52912.1"/>
    </source>
</evidence>
<feature type="domain" description="Spore protein YkvP/CgeB glycosyl transferase-like" evidence="1">
    <location>
        <begin position="200"/>
        <end position="347"/>
    </location>
</feature>
<keyword evidence="3" id="KW-0808">Transferase</keyword>
<keyword evidence="4" id="KW-1185">Reference proteome</keyword>
<dbReference type="InterPro" id="IPR055259">
    <property type="entry name" value="YkvP/CgeB_Glyco_trans-like"/>
</dbReference>
<protein>
    <submittedName>
        <fullName evidence="3">Glycosyltransferase</fullName>
    </submittedName>
</protein>
<reference evidence="2 4" key="3">
    <citation type="submission" date="2016-06" db="EMBL/GenBank/DDBJ databases">
        <title>Identification of putative biosynthetic pathways for the production of bioactive secondary metabolites by the marine actinomycete Kocuria kristinae RUTW2-3.</title>
        <authorList>
            <person name="Waterworth S.C."/>
            <person name="Walmsley T.A."/>
            <person name="Matongo T."/>
            <person name="Davies-Coleman M.T."/>
            <person name="Dorrington R.A."/>
        </authorList>
    </citation>
    <scope>NUCLEOTIDE SEQUENCE [LARGE SCALE GENOMIC DNA]</scope>
    <source>
        <strain evidence="4">RuSp02-3</strain>
        <strain evidence="2">RUTW2-3</strain>
    </source>
</reference>
<evidence type="ECO:0000313" key="5">
    <source>
        <dbReference type="Proteomes" id="UP000594975"/>
    </source>
</evidence>
<dbReference type="KEGG" id="rkr:I6G21_06720"/>
<proteinExistence type="predicted"/>
<evidence type="ECO:0000313" key="4">
    <source>
        <dbReference type="Proteomes" id="UP000053171"/>
    </source>
</evidence>
<dbReference type="EMBL" id="LJBJ02000001">
    <property type="protein sequence ID" value="OAX52912.1"/>
    <property type="molecule type" value="Genomic_DNA"/>
</dbReference>
<accession>A0A199NVG5</accession>
<gene>
    <name evidence="2" type="ORF">AN277_0200665</name>
    <name evidence="3" type="ORF">I6G21_06720</name>
</gene>
<dbReference type="Proteomes" id="UP000053171">
    <property type="component" value="Unassembled WGS sequence"/>
</dbReference>
<reference evidence="3 5" key="4">
    <citation type="submission" date="2020-12" db="EMBL/GenBank/DDBJ databases">
        <title>FDA dAtabase for Regulatory Grade micrObial Sequences (FDA-ARGOS): Supporting development and validation of Infectious Disease Dx tests.</title>
        <authorList>
            <person name="Sproer C."/>
            <person name="Gronow S."/>
            <person name="Severitt S."/>
            <person name="Schroder I."/>
            <person name="Tallon L."/>
            <person name="Sadzewicz L."/>
            <person name="Zhao X."/>
            <person name="Boylan J."/>
            <person name="Ott S."/>
            <person name="Bowen H."/>
            <person name="Vavikolanu K."/>
            <person name="Mehta A."/>
            <person name="Aluvathingal J."/>
            <person name="Nadendla S."/>
            <person name="Lowell S."/>
            <person name="Myers T."/>
            <person name="Yan Y."/>
            <person name="Sichtig H."/>
        </authorList>
    </citation>
    <scope>NUCLEOTIDE SEQUENCE [LARGE SCALE GENOMIC DNA]</scope>
    <source>
        <strain evidence="3 5">FDAARGOS_864</strain>
    </source>
</reference>